<organism evidence="1 2">
    <name type="scientific">Anas platyrhynchos</name>
    <name type="common">Mallard</name>
    <name type="synonym">Anas boschas</name>
    <dbReference type="NCBI Taxonomy" id="8839"/>
    <lineage>
        <taxon>Eukaryota</taxon>
        <taxon>Metazoa</taxon>
        <taxon>Chordata</taxon>
        <taxon>Craniata</taxon>
        <taxon>Vertebrata</taxon>
        <taxon>Euteleostomi</taxon>
        <taxon>Archelosauria</taxon>
        <taxon>Archosauria</taxon>
        <taxon>Dinosauria</taxon>
        <taxon>Saurischia</taxon>
        <taxon>Theropoda</taxon>
        <taxon>Coelurosauria</taxon>
        <taxon>Aves</taxon>
        <taxon>Neognathae</taxon>
        <taxon>Galloanserae</taxon>
        <taxon>Anseriformes</taxon>
        <taxon>Anatidae</taxon>
        <taxon>Anatinae</taxon>
        <taxon>Anas</taxon>
    </lineage>
</organism>
<evidence type="ECO:0000313" key="2">
    <source>
        <dbReference type="Proteomes" id="UP000296049"/>
    </source>
</evidence>
<dbReference type="Proteomes" id="UP000296049">
    <property type="component" value="Unassembled WGS sequence"/>
</dbReference>
<protein>
    <submittedName>
        <fullName evidence="1">Uncharacterized protein</fullName>
    </submittedName>
</protein>
<accession>R0JUE5</accession>
<proteinExistence type="predicted"/>
<dbReference type="EMBL" id="KB743116">
    <property type="protein sequence ID" value="EOB01146.1"/>
    <property type="molecule type" value="Genomic_DNA"/>
</dbReference>
<gene>
    <name evidence="1" type="ORF">Anapl_11518</name>
</gene>
<keyword evidence="2" id="KW-1185">Reference proteome</keyword>
<name>R0JUE5_ANAPL</name>
<evidence type="ECO:0000313" key="1">
    <source>
        <dbReference type="EMBL" id="EOB01146.1"/>
    </source>
</evidence>
<reference evidence="2" key="1">
    <citation type="journal article" date="2013" name="Nat. Genet.">
        <title>The duck genome and transcriptome provide insight into an avian influenza virus reservoir species.</title>
        <authorList>
            <person name="Huang Y."/>
            <person name="Li Y."/>
            <person name="Burt D.W."/>
            <person name="Chen H."/>
            <person name="Zhang Y."/>
            <person name="Qian W."/>
            <person name="Kim H."/>
            <person name="Gan S."/>
            <person name="Zhao Y."/>
            <person name="Li J."/>
            <person name="Yi K."/>
            <person name="Feng H."/>
            <person name="Zhu P."/>
            <person name="Li B."/>
            <person name="Liu Q."/>
            <person name="Fairley S."/>
            <person name="Magor K.E."/>
            <person name="Du Z."/>
            <person name="Hu X."/>
            <person name="Goodman L."/>
            <person name="Tafer H."/>
            <person name="Vignal A."/>
            <person name="Lee T."/>
            <person name="Kim K.W."/>
            <person name="Sheng Z."/>
            <person name="An Y."/>
            <person name="Searle S."/>
            <person name="Herrero J."/>
            <person name="Groenen M.A."/>
            <person name="Crooijmans R.P."/>
            <person name="Faraut T."/>
            <person name="Cai Q."/>
            <person name="Webster R.G."/>
            <person name="Aldridge J.R."/>
            <person name="Warren W.C."/>
            <person name="Bartschat S."/>
            <person name="Kehr S."/>
            <person name="Marz M."/>
            <person name="Stadler P.F."/>
            <person name="Smith J."/>
            <person name="Kraus R.H."/>
            <person name="Zhao Y."/>
            <person name="Ren L."/>
            <person name="Fei J."/>
            <person name="Morisson M."/>
            <person name="Kaiser P."/>
            <person name="Griffin D.K."/>
            <person name="Rao M."/>
            <person name="Pitel F."/>
            <person name="Wang J."/>
            <person name="Li N."/>
        </authorList>
    </citation>
    <scope>NUCLEOTIDE SEQUENCE [LARGE SCALE GENOMIC DNA]</scope>
</reference>
<dbReference type="AlphaFoldDB" id="R0JUE5"/>
<sequence>MDASKSKEVSAEKALQIIFFPSDLCPHPVWGCRASNNYTVLYFVVFSVVCIHAEGEKFHHEFVVACVDNSFSMLALLPLAHTGNQGPSLLASGII</sequence>